<name>A0A0K6IY21_9PROT</name>
<dbReference type="GO" id="GO:0005829">
    <property type="term" value="C:cytosol"/>
    <property type="evidence" value="ECO:0007669"/>
    <property type="project" value="TreeGrafter"/>
</dbReference>
<organism evidence="3 4">
    <name type="scientific">Tepidiphilus thermophilus</name>
    <dbReference type="NCBI Taxonomy" id="876478"/>
    <lineage>
        <taxon>Bacteria</taxon>
        <taxon>Pseudomonadati</taxon>
        <taxon>Pseudomonadota</taxon>
        <taxon>Hydrogenophilia</taxon>
        <taxon>Hydrogenophilales</taxon>
        <taxon>Hydrogenophilaceae</taxon>
        <taxon>Tepidiphilus</taxon>
    </lineage>
</organism>
<dbReference type="Pfam" id="PF01075">
    <property type="entry name" value="Glyco_transf_9"/>
    <property type="match status" value="1"/>
</dbReference>
<evidence type="ECO:0000313" key="3">
    <source>
        <dbReference type="EMBL" id="CUB07959.1"/>
    </source>
</evidence>
<accession>A0A0K6IY21</accession>
<protein>
    <submittedName>
        <fullName evidence="3">ADP-heptose:LPS heptosyltransferase</fullName>
    </submittedName>
</protein>
<dbReference type="InterPro" id="IPR002201">
    <property type="entry name" value="Glyco_trans_9"/>
</dbReference>
<keyword evidence="2 3" id="KW-0808">Transferase</keyword>
<evidence type="ECO:0000256" key="1">
    <source>
        <dbReference type="ARBA" id="ARBA00022676"/>
    </source>
</evidence>
<dbReference type="PANTHER" id="PTHR30160">
    <property type="entry name" value="TETRAACYLDISACCHARIDE 4'-KINASE-RELATED"/>
    <property type="match status" value="1"/>
</dbReference>
<dbReference type="InterPro" id="IPR051199">
    <property type="entry name" value="LPS_LOS_Heptosyltrfase"/>
</dbReference>
<reference evidence="4" key="1">
    <citation type="submission" date="2015-08" db="EMBL/GenBank/DDBJ databases">
        <authorList>
            <person name="Babu N.S."/>
            <person name="Beckwith C.J."/>
            <person name="Beseler K.G."/>
            <person name="Brison A."/>
            <person name="Carone J.V."/>
            <person name="Caskin T.P."/>
            <person name="Diamond M."/>
            <person name="Durham M.E."/>
            <person name="Foxe J.M."/>
            <person name="Go M."/>
            <person name="Henderson B.A."/>
            <person name="Jones I.B."/>
            <person name="McGettigan J.A."/>
            <person name="Micheletti S.J."/>
            <person name="Nasrallah M.E."/>
            <person name="Ortiz D."/>
            <person name="Piller C.R."/>
            <person name="Privatt S.R."/>
            <person name="Schneider S.L."/>
            <person name="Sharp S."/>
            <person name="Smith T.C."/>
            <person name="Stanton J.D."/>
            <person name="Ullery H.E."/>
            <person name="Wilson R.J."/>
            <person name="Serrano M.G."/>
            <person name="Buck G."/>
            <person name="Lee V."/>
            <person name="Wang Y."/>
            <person name="Carvalho R."/>
            <person name="Voegtly L."/>
            <person name="Shi R."/>
            <person name="Duckworth R."/>
            <person name="Johnson A."/>
            <person name="Loviza R."/>
            <person name="Walstead R."/>
            <person name="Shah Z."/>
            <person name="Kiflezghi M."/>
            <person name="Wade K."/>
            <person name="Ball S.L."/>
            <person name="Bradley K.W."/>
            <person name="Asai D.J."/>
            <person name="Bowman C.A."/>
            <person name="Russell D.A."/>
            <person name="Pope W.H."/>
            <person name="Jacobs-Sera D."/>
            <person name="Hendrix R.W."/>
            <person name="Hatfull G.F."/>
        </authorList>
    </citation>
    <scope>NUCLEOTIDE SEQUENCE [LARGE SCALE GENOMIC DNA]</scope>
    <source>
        <strain evidence="4">JCM 19170</strain>
    </source>
</reference>
<dbReference type="GO" id="GO:0009244">
    <property type="term" value="P:lipopolysaccharide core region biosynthetic process"/>
    <property type="evidence" value="ECO:0007669"/>
    <property type="project" value="TreeGrafter"/>
</dbReference>
<gene>
    <name evidence="3" type="ORF">Ga0061068_11523</name>
</gene>
<dbReference type="SUPFAM" id="SSF53756">
    <property type="entry name" value="UDP-Glycosyltransferase/glycogen phosphorylase"/>
    <property type="match status" value="1"/>
</dbReference>
<keyword evidence="4" id="KW-1185">Reference proteome</keyword>
<dbReference type="GO" id="GO:0008713">
    <property type="term" value="F:ADP-heptose-lipopolysaccharide heptosyltransferase activity"/>
    <property type="evidence" value="ECO:0007669"/>
    <property type="project" value="TreeGrafter"/>
</dbReference>
<dbReference type="Proteomes" id="UP000182108">
    <property type="component" value="Unassembled WGS sequence"/>
</dbReference>
<sequence length="414" mass="45873">MFAADSISVRRTLRLFWRKTKRLIEFFAFGLFDTLTLWRCKWQPGANAVAILHIRLLGDYVLWLPYGQALTRHLFEDDKRVILVLNAAVLSLAQRHFPDCELIGIDREAFLRNFSYRAQKLRHLRQLGVEVTYHDFYPRDAIIEDACVRALGAPAWGFDAVFADRPGLDRWWHRQLYAHLLPAMPGVHQSVRHRAFLQAIGIEPAAIRPTTDFAAGLDAPLDGPYFVVAPGASRGYRTWPVAGFTEIIVRILSARPEWRCVVVGTQAERHLGETIARTCGERVVNLAGNTDLMGLVAAVAHARLVMGNDSAVCHLAAACGVPAVVIVGGGHYGRCFPYDPHEAPVGRLPTVVSAKMDCFGCDWICRYQAEGDDPYPCIAAISPENVWAAVENLLANEAVIGSGEKPDASPARAR</sequence>
<dbReference type="PANTHER" id="PTHR30160:SF1">
    <property type="entry name" value="LIPOPOLYSACCHARIDE 1,2-N-ACETYLGLUCOSAMINETRANSFERASE-RELATED"/>
    <property type="match status" value="1"/>
</dbReference>
<dbReference type="Gene3D" id="3.40.50.2000">
    <property type="entry name" value="Glycogen Phosphorylase B"/>
    <property type="match status" value="2"/>
</dbReference>
<dbReference type="AlphaFoldDB" id="A0A0K6IY21"/>
<dbReference type="CDD" id="cd03789">
    <property type="entry name" value="GT9_LPS_heptosyltransferase"/>
    <property type="match status" value="1"/>
</dbReference>
<evidence type="ECO:0000313" key="4">
    <source>
        <dbReference type="Proteomes" id="UP000182108"/>
    </source>
</evidence>
<keyword evidence="1" id="KW-0328">Glycosyltransferase</keyword>
<evidence type="ECO:0000256" key="2">
    <source>
        <dbReference type="ARBA" id="ARBA00022679"/>
    </source>
</evidence>
<proteinExistence type="predicted"/>
<dbReference type="RefSeq" id="WP_055424211.1">
    <property type="nucleotide sequence ID" value="NZ_CYHH01000015.1"/>
</dbReference>
<dbReference type="EMBL" id="CYHH01000015">
    <property type="protein sequence ID" value="CUB07959.1"/>
    <property type="molecule type" value="Genomic_DNA"/>
</dbReference>